<protein>
    <submittedName>
        <fullName evidence="1">Uncharacterized protein</fullName>
    </submittedName>
</protein>
<dbReference type="PATRIC" id="fig|28128.5.peg.685"/>
<sequence>MQTTTGTTIAVFQETVLFLSTSIISCRTFDCRPPKKQGLTVESLLCI</sequence>
<dbReference type="AlphaFoldDB" id="A0A133QHP5"/>
<comment type="caution">
    <text evidence="1">The sequence shown here is derived from an EMBL/GenBank/DDBJ whole genome shotgun (WGS) entry which is preliminary data.</text>
</comment>
<accession>A0A133QHP5</accession>
<dbReference type="Proteomes" id="UP000070533">
    <property type="component" value="Unassembled WGS sequence"/>
</dbReference>
<evidence type="ECO:0000313" key="2">
    <source>
        <dbReference type="Proteomes" id="UP000070533"/>
    </source>
</evidence>
<gene>
    <name evidence="1" type="ORF">HMPREF3226_00677</name>
</gene>
<evidence type="ECO:0000313" key="1">
    <source>
        <dbReference type="EMBL" id="KXA42396.1"/>
    </source>
</evidence>
<reference evidence="2" key="1">
    <citation type="submission" date="2016-01" db="EMBL/GenBank/DDBJ databases">
        <authorList>
            <person name="Mitreva M."/>
            <person name="Pepin K.H."/>
            <person name="Mihindukulasuriya K.A."/>
            <person name="Fulton R."/>
            <person name="Fronick C."/>
            <person name="O'Laughlin M."/>
            <person name="Miner T."/>
            <person name="Herter B."/>
            <person name="Rosa B.A."/>
            <person name="Cordes M."/>
            <person name="Tomlinson C."/>
            <person name="Wollam A."/>
            <person name="Palsikar V.B."/>
            <person name="Mardis E.R."/>
            <person name="Wilson R.K."/>
        </authorList>
    </citation>
    <scope>NUCLEOTIDE SEQUENCE [LARGE SCALE GENOMIC DNA]</scope>
    <source>
        <strain evidence="2">MJR7716</strain>
    </source>
</reference>
<proteinExistence type="predicted"/>
<organism evidence="1 2">
    <name type="scientific">Prevotella corporis</name>
    <dbReference type="NCBI Taxonomy" id="28128"/>
    <lineage>
        <taxon>Bacteria</taxon>
        <taxon>Pseudomonadati</taxon>
        <taxon>Bacteroidota</taxon>
        <taxon>Bacteroidia</taxon>
        <taxon>Bacteroidales</taxon>
        <taxon>Prevotellaceae</taxon>
        <taxon>Prevotella</taxon>
    </lineage>
</organism>
<name>A0A133QHP5_9BACT</name>
<keyword evidence="2" id="KW-1185">Reference proteome</keyword>
<dbReference type="EMBL" id="LRQG01000036">
    <property type="protein sequence ID" value="KXA42396.1"/>
    <property type="molecule type" value="Genomic_DNA"/>
</dbReference>